<feature type="repeat" description="PPR" evidence="2">
    <location>
        <begin position="868"/>
        <end position="902"/>
    </location>
</feature>
<dbReference type="OrthoDB" id="185373at2759"/>
<feature type="repeat" description="PPR" evidence="2">
    <location>
        <begin position="691"/>
        <end position="725"/>
    </location>
</feature>
<proteinExistence type="predicted"/>
<dbReference type="EMBL" id="DF237111">
    <property type="protein sequence ID" value="GAQ83798.1"/>
    <property type="molecule type" value="Genomic_DNA"/>
</dbReference>
<reference evidence="4 5" key="1">
    <citation type="journal article" date="2014" name="Nat. Commun.">
        <title>Klebsormidium flaccidum genome reveals primary factors for plant terrestrial adaptation.</title>
        <authorList>
            <person name="Hori K."/>
            <person name="Maruyama F."/>
            <person name="Fujisawa T."/>
            <person name="Togashi T."/>
            <person name="Yamamoto N."/>
            <person name="Seo M."/>
            <person name="Sato S."/>
            <person name="Yamada T."/>
            <person name="Mori H."/>
            <person name="Tajima N."/>
            <person name="Moriyama T."/>
            <person name="Ikeuchi M."/>
            <person name="Watanabe M."/>
            <person name="Wada H."/>
            <person name="Kobayashi K."/>
            <person name="Saito M."/>
            <person name="Masuda T."/>
            <person name="Sasaki-Sekimoto Y."/>
            <person name="Mashiguchi K."/>
            <person name="Awai K."/>
            <person name="Shimojima M."/>
            <person name="Masuda S."/>
            <person name="Iwai M."/>
            <person name="Nobusawa T."/>
            <person name="Narise T."/>
            <person name="Kondo S."/>
            <person name="Saito H."/>
            <person name="Sato R."/>
            <person name="Murakawa M."/>
            <person name="Ihara Y."/>
            <person name="Oshima-Yamada Y."/>
            <person name="Ohtaka K."/>
            <person name="Satoh M."/>
            <person name="Sonobe K."/>
            <person name="Ishii M."/>
            <person name="Ohtani R."/>
            <person name="Kanamori-Sato M."/>
            <person name="Honoki R."/>
            <person name="Miyazaki D."/>
            <person name="Mochizuki H."/>
            <person name="Umetsu J."/>
            <person name="Higashi K."/>
            <person name="Shibata D."/>
            <person name="Kamiya Y."/>
            <person name="Sato N."/>
            <person name="Nakamura Y."/>
            <person name="Tabata S."/>
            <person name="Ida S."/>
            <person name="Kurokawa K."/>
            <person name="Ohta H."/>
        </authorList>
    </citation>
    <scope>NUCLEOTIDE SEQUENCE [LARGE SCALE GENOMIC DNA]</scope>
    <source>
        <strain evidence="4 5">NIES-2285</strain>
    </source>
</reference>
<dbReference type="AlphaFoldDB" id="A0A1Y1I6R9"/>
<feature type="region of interest" description="Disordered" evidence="3">
    <location>
        <begin position="138"/>
        <end position="453"/>
    </location>
</feature>
<feature type="compositionally biased region" description="Polar residues" evidence="3">
    <location>
        <begin position="321"/>
        <end position="336"/>
    </location>
</feature>
<evidence type="ECO:0000313" key="4">
    <source>
        <dbReference type="EMBL" id="GAQ83798.1"/>
    </source>
</evidence>
<dbReference type="PROSITE" id="PS51375">
    <property type="entry name" value="PPR"/>
    <property type="match status" value="7"/>
</dbReference>
<feature type="compositionally biased region" description="Low complexity" evidence="3">
    <location>
        <begin position="280"/>
        <end position="291"/>
    </location>
</feature>
<dbReference type="PANTHER" id="PTHR47936">
    <property type="entry name" value="PPR_LONG DOMAIN-CONTAINING PROTEIN"/>
    <property type="match status" value="1"/>
</dbReference>
<evidence type="ECO:0000256" key="3">
    <source>
        <dbReference type="SAM" id="MobiDB-lite"/>
    </source>
</evidence>
<dbReference type="Gene3D" id="1.25.40.10">
    <property type="entry name" value="Tetratricopeptide repeat domain"/>
    <property type="match status" value="4"/>
</dbReference>
<gene>
    <name evidence="4" type="ORF">KFL_001620170</name>
</gene>
<accession>A0A1Y1I6R9</accession>
<evidence type="ECO:0000313" key="5">
    <source>
        <dbReference type="Proteomes" id="UP000054558"/>
    </source>
</evidence>
<keyword evidence="1" id="KW-0677">Repeat</keyword>
<evidence type="ECO:0000256" key="1">
    <source>
        <dbReference type="ARBA" id="ARBA00022737"/>
    </source>
</evidence>
<sequence length="1077" mass="118436">MAGSQTLLQSVGLCSPPCNLPSHHQIGRKALFQPSFSLGPHCGLRRRPRWSVQGPRAAILSPSELKSDSEPGNRPQVDRSARVTSKKAGGQVASGAVNGGRDDDASEAGDDVSGGSSDVKGAARRILEQLDNGLADVILDDGAGRPRGKRRGQGQRGLSAKSPSITPPQFLRPESSTSDSTGLSQDSETLILQDQQLEDRGSLEGSKTQVLASKGSEGEAESEWRRVADTGRLNFSDRTEAQLETKRGIAKRGSPTELEAELGSESDGVVVVEQGEERGQQPAGQGQQGRQLSSAERRAARKGTRENGVGAPGAAEPGSPLMSSDSGAEMLTSSLKSRSRVAPWAASTTELLSESQKNVPLRSQLPSQNPKRERNAEGDEAVADVSSRLLRAGEASTSGATNHRHASTAGTVRKDSPPHWRSARNRPPGAEDSSQGGRNGRPRGPWVKNQKSEVQEPLVLEAARALRDVGRDVGELESAVERIVPSGVIEKMNLEYWNEVIKLLARGGWCRQMEAVLAYLPRAGYEPDETTYARVFFGLHRHHRYEAALAVFNAMRESRHPPTTNMYNAAMSVVTKFSGDYPLVEALFEEMSVRGLQRDRISYSTMMDAVWRAGTRTVRGRKDKMKEATPRDRRNAADKVEALFERMVSEGLAPDTIAKNSVLNALVSSQAYSRAEELFAAMLDDARTPPNDRTFTMMMHMHSERNHQHKVQEVFDQMLAAGIPPTDITYNVLIKACVGTRNVREAIRLYREMTAKELPVTSCTYNSLVEVLATAGYFTQAEEVIYGMEIKGVEPSPEPYNMLITGLIRSKGCFCDEAMRIFQAMQLARVKPWALTYGALMEGFGKVGRLQEMEHMYRLMRYAKLQPTTTIFTAMIHAYIRADDLETSWELFAKMREVGLVPNVQTYTVLINGLASRGETDVIDDVFAEAKEELLELDAVIYESVLLAHVGQNNLPVEDRLCAEMKERGLAMLPHTYDKLAALHVNAGRHKRAEELAERKRLAYPDLEERKRAATYGWLRDGYDPAIHKEPRPLMLDDIWAALEGPEPSDESSLAPNSSIEVDSVSTDETLEHGAVD</sequence>
<feature type="region of interest" description="Disordered" evidence="3">
    <location>
        <begin position="1042"/>
        <end position="1077"/>
    </location>
</feature>
<dbReference type="PANTHER" id="PTHR47936:SF1">
    <property type="entry name" value="PENTATRICOPEPTIDE REPEAT-CONTAINING PROTEIN GUN1, CHLOROPLASTIC"/>
    <property type="match status" value="1"/>
</dbReference>
<keyword evidence="5" id="KW-1185">Reference proteome</keyword>
<feature type="compositionally biased region" description="Basic and acidic residues" evidence="3">
    <location>
        <begin position="65"/>
        <end position="81"/>
    </location>
</feature>
<dbReference type="InterPro" id="IPR011990">
    <property type="entry name" value="TPR-like_helical_dom_sf"/>
</dbReference>
<protein>
    <submittedName>
        <fullName evidence="4">Putative Pentatricopeptide repeat domain containing protein</fullName>
    </submittedName>
</protein>
<feature type="region of interest" description="Disordered" evidence="3">
    <location>
        <begin position="45"/>
        <end position="118"/>
    </location>
</feature>
<feature type="compositionally biased region" description="Polar residues" evidence="3">
    <location>
        <begin position="346"/>
        <end position="358"/>
    </location>
</feature>
<dbReference type="STRING" id="105231.A0A1Y1I6R9"/>
<dbReference type="Pfam" id="PF13041">
    <property type="entry name" value="PPR_2"/>
    <property type="match status" value="2"/>
</dbReference>
<dbReference type="Pfam" id="PF01535">
    <property type="entry name" value="PPR"/>
    <property type="match status" value="1"/>
</dbReference>
<dbReference type="NCBIfam" id="TIGR00756">
    <property type="entry name" value="PPR"/>
    <property type="match status" value="4"/>
</dbReference>
<name>A0A1Y1I6R9_KLENI</name>
<feature type="repeat" description="PPR" evidence="2">
    <location>
        <begin position="726"/>
        <end position="760"/>
    </location>
</feature>
<feature type="compositionally biased region" description="Basic and acidic residues" evidence="3">
    <location>
        <begin position="222"/>
        <end position="247"/>
    </location>
</feature>
<dbReference type="OMA" id="WCAKECE"/>
<evidence type="ECO:0000256" key="2">
    <source>
        <dbReference type="PROSITE-ProRule" id="PRU00708"/>
    </source>
</evidence>
<feature type="repeat" description="PPR" evidence="2">
    <location>
        <begin position="528"/>
        <end position="562"/>
    </location>
</feature>
<feature type="compositionally biased region" description="Polar residues" evidence="3">
    <location>
        <begin position="1051"/>
        <end position="1068"/>
    </location>
</feature>
<dbReference type="InterPro" id="IPR002885">
    <property type="entry name" value="PPR_rpt"/>
</dbReference>
<organism evidence="4 5">
    <name type="scientific">Klebsormidium nitens</name>
    <name type="common">Green alga</name>
    <name type="synonym">Ulothrix nitens</name>
    <dbReference type="NCBI Taxonomy" id="105231"/>
    <lineage>
        <taxon>Eukaryota</taxon>
        <taxon>Viridiplantae</taxon>
        <taxon>Streptophyta</taxon>
        <taxon>Klebsormidiophyceae</taxon>
        <taxon>Klebsormidiales</taxon>
        <taxon>Klebsormidiaceae</taxon>
        <taxon>Klebsormidium</taxon>
    </lineage>
</organism>
<dbReference type="Proteomes" id="UP000054558">
    <property type="component" value="Unassembled WGS sequence"/>
</dbReference>
<feature type="repeat" description="PPR" evidence="2">
    <location>
        <begin position="796"/>
        <end position="832"/>
    </location>
</feature>
<feature type="repeat" description="PPR" evidence="2">
    <location>
        <begin position="761"/>
        <end position="795"/>
    </location>
</feature>
<feature type="compositionally biased region" description="Polar residues" evidence="3">
    <location>
        <begin position="174"/>
        <end position="195"/>
    </location>
</feature>
<feature type="repeat" description="PPR" evidence="2">
    <location>
        <begin position="833"/>
        <end position="867"/>
    </location>
</feature>